<name>A0A382QHZ5_9ZZZZ</name>
<dbReference type="AlphaFoldDB" id="A0A382QHZ5"/>
<accession>A0A382QHZ5</accession>
<keyword evidence="1" id="KW-0812">Transmembrane</keyword>
<reference evidence="2" key="1">
    <citation type="submission" date="2018-05" db="EMBL/GenBank/DDBJ databases">
        <authorList>
            <person name="Lanie J.A."/>
            <person name="Ng W.-L."/>
            <person name="Kazmierczak K.M."/>
            <person name="Andrzejewski T.M."/>
            <person name="Davidsen T.M."/>
            <person name="Wayne K.J."/>
            <person name="Tettelin H."/>
            <person name="Glass J.I."/>
            <person name="Rusch D."/>
            <person name="Podicherti R."/>
            <person name="Tsui H.-C.T."/>
            <person name="Winkler M.E."/>
        </authorList>
    </citation>
    <scope>NUCLEOTIDE SEQUENCE</scope>
</reference>
<dbReference type="EMBL" id="UINC01114290">
    <property type="protein sequence ID" value="SVC84495.1"/>
    <property type="molecule type" value="Genomic_DNA"/>
</dbReference>
<keyword evidence="1" id="KW-0472">Membrane</keyword>
<evidence type="ECO:0000313" key="2">
    <source>
        <dbReference type="EMBL" id="SVC84495.1"/>
    </source>
</evidence>
<evidence type="ECO:0000256" key="1">
    <source>
        <dbReference type="SAM" id="Phobius"/>
    </source>
</evidence>
<sequence>MAKNKPFRAWFYFRQGWTAYFAFIMAAINVLTVTYFLAIENYPVLQAIFPTFGHYIIIVIGIGVPLLVLVGYFHYKRSQAYAAEAEINIEANPYWYKIPPGWNKEVVFPLYLNMINLMLKMSKNEKLTPDEIEKMSNLQKSLSNLIDGGYVGKPFRMKDD</sequence>
<protein>
    <submittedName>
        <fullName evidence="2">Uncharacterized protein</fullName>
    </submittedName>
</protein>
<organism evidence="2">
    <name type="scientific">marine metagenome</name>
    <dbReference type="NCBI Taxonomy" id="408172"/>
    <lineage>
        <taxon>unclassified sequences</taxon>
        <taxon>metagenomes</taxon>
        <taxon>ecological metagenomes</taxon>
    </lineage>
</organism>
<keyword evidence="1" id="KW-1133">Transmembrane helix</keyword>
<feature type="transmembrane region" description="Helical" evidence="1">
    <location>
        <begin position="20"/>
        <end position="39"/>
    </location>
</feature>
<gene>
    <name evidence="2" type="ORF">METZ01_LOCUS337349</name>
</gene>
<proteinExistence type="predicted"/>
<feature type="transmembrane region" description="Helical" evidence="1">
    <location>
        <begin position="51"/>
        <end position="73"/>
    </location>
</feature>